<dbReference type="EMBL" id="LR134441">
    <property type="protein sequence ID" value="VEH99909.1"/>
    <property type="molecule type" value="Genomic_DNA"/>
</dbReference>
<protein>
    <submittedName>
        <fullName evidence="1">Uncharacterized protein</fullName>
    </submittedName>
</protein>
<gene>
    <name evidence="1" type="ORF">NCTC13489_01854</name>
</gene>
<organism evidence="1 2">
    <name type="scientific">Kaistella antarctica</name>
    <dbReference type="NCBI Taxonomy" id="266748"/>
    <lineage>
        <taxon>Bacteria</taxon>
        <taxon>Pseudomonadati</taxon>
        <taxon>Bacteroidota</taxon>
        <taxon>Flavobacteriia</taxon>
        <taxon>Flavobacteriales</taxon>
        <taxon>Weeksellaceae</taxon>
        <taxon>Chryseobacterium group</taxon>
        <taxon>Kaistella</taxon>
    </lineage>
</organism>
<dbReference type="Proteomes" id="UP000270036">
    <property type="component" value="Chromosome"/>
</dbReference>
<dbReference type="KEGG" id="cant:NCTC13489_01854"/>
<proteinExistence type="predicted"/>
<evidence type="ECO:0000313" key="2">
    <source>
        <dbReference type="Proteomes" id="UP000270036"/>
    </source>
</evidence>
<reference evidence="1 2" key="1">
    <citation type="submission" date="2018-12" db="EMBL/GenBank/DDBJ databases">
        <authorList>
            <consortium name="Pathogen Informatics"/>
        </authorList>
    </citation>
    <scope>NUCLEOTIDE SEQUENCE [LARGE SCALE GENOMIC DNA]</scope>
    <source>
        <strain evidence="1 2">NCTC13489</strain>
    </source>
</reference>
<accession>A0A3S4UMN4</accession>
<dbReference type="AlphaFoldDB" id="A0A3S4UMN4"/>
<evidence type="ECO:0000313" key="1">
    <source>
        <dbReference type="EMBL" id="VEH99909.1"/>
    </source>
</evidence>
<sequence>MIILEIADLLFVKISNKQYRSSGFFNAKTQRFTRDLMLKLRAQRRFT</sequence>
<name>A0A3S4UMN4_9FLAO</name>